<name>A0A4C1SYF9_EUMVA</name>
<dbReference type="Proteomes" id="UP000299102">
    <property type="component" value="Unassembled WGS sequence"/>
</dbReference>
<feature type="region of interest" description="Disordered" evidence="1">
    <location>
        <begin position="16"/>
        <end position="35"/>
    </location>
</feature>
<evidence type="ECO:0000313" key="3">
    <source>
        <dbReference type="Proteomes" id="UP000299102"/>
    </source>
</evidence>
<dbReference type="AlphaFoldDB" id="A0A4C1SYF9"/>
<gene>
    <name evidence="2" type="ORF">EVAR_4428_1</name>
</gene>
<evidence type="ECO:0000313" key="2">
    <source>
        <dbReference type="EMBL" id="GBP06996.1"/>
    </source>
</evidence>
<organism evidence="2 3">
    <name type="scientific">Eumeta variegata</name>
    <name type="common">Bagworm moth</name>
    <name type="synonym">Eumeta japonica</name>
    <dbReference type="NCBI Taxonomy" id="151549"/>
    <lineage>
        <taxon>Eukaryota</taxon>
        <taxon>Metazoa</taxon>
        <taxon>Ecdysozoa</taxon>
        <taxon>Arthropoda</taxon>
        <taxon>Hexapoda</taxon>
        <taxon>Insecta</taxon>
        <taxon>Pterygota</taxon>
        <taxon>Neoptera</taxon>
        <taxon>Endopterygota</taxon>
        <taxon>Lepidoptera</taxon>
        <taxon>Glossata</taxon>
        <taxon>Ditrysia</taxon>
        <taxon>Tineoidea</taxon>
        <taxon>Psychidae</taxon>
        <taxon>Oiketicinae</taxon>
        <taxon>Eumeta</taxon>
    </lineage>
</organism>
<accession>A0A4C1SYF9</accession>
<comment type="caution">
    <text evidence="2">The sequence shown here is derived from an EMBL/GenBank/DDBJ whole genome shotgun (WGS) entry which is preliminary data.</text>
</comment>
<sequence length="81" mass="8955">MALSYRIRPLARATFEPDSPEAAQQVGNQTPVAEKRRAPPVRLAQVLAHSAAPSLCTHSSVTVSLVTYKKRYQRNNNIVII</sequence>
<keyword evidence="3" id="KW-1185">Reference proteome</keyword>
<proteinExistence type="predicted"/>
<reference evidence="2 3" key="1">
    <citation type="journal article" date="2019" name="Commun. Biol.">
        <title>The bagworm genome reveals a unique fibroin gene that provides high tensile strength.</title>
        <authorList>
            <person name="Kono N."/>
            <person name="Nakamura H."/>
            <person name="Ohtoshi R."/>
            <person name="Tomita M."/>
            <person name="Numata K."/>
            <person name="Arakawa K."/>
        </authorList>
    </citation>
    <scope>NUCLEOTIDE SEQUENCE [LARGE SCALE GENOMIC DNA]</scope>
</reference>
<evidence type="ECO:0000256" key="1">
    <source>
        <dbReference type="SAM" id="MobiDB-lite"/>
    </source>
</evidence>
<dbReference type="EMBL" id="BGZK01000024">
    <property type="protein sequence ID" value="GBP06996.1"/>
    <property type="molecule type" value="Genomic_DNA"/>
</dbReference>
<protein>
    <submittedName>
        <fullName evidence="2">Uncharacterized protein</fullName>
    </submittedName>
</protein>